<organism evidence="1 2">
    <name type="scientific">Arcicella aurantiaca</name>
    <dbReference type="NCBI Taxonomy" id="591202"/>
    <lineage>
        <taxon>Bacteria</taxon>
        <taxon>Pseudomonadati</taxon>
        <taxon>Bacteroidota</taxon>
        <taxon>Cytophagia</taxon>
        <taxon>Cytophagales</taxon>
        <taxon>Flectobacillaceae</taxon>
        <taxon>Arcicella</taxon>
    </lineage>
</organism>
<sequence>MTRTSITPLQTDILLSIPQKYIGKKIEVLLYAVDEIVEELPKKVTMADFWGKLSDESAKKLHETTQIMREEWERDI</sequence>
<keyword evidence="2" id="KW-1185">Reference proteome</keyword>
<proteinExistence type="predicted"/>
<gene>
    <name evidence="1" type="ORF">LV89_00479</name>
</gene>
<name>A0A316F040_9BACT</name>
<dbReference type="OrthoDB" id="964329at2"/>
<dbReference type="EMBL" id="QGGO01000002">
    <property type="protein sequence ID" value="PWK28926.1"/>
    <property type="molecule type" value="Genomic_DNA"/>
</dbReference>
<accession>A0A316F040</accession>
<dbReference type="Proteomes" id="UP000245489">
    <property type="component" value="Unassembled WGS sequence"/>
</dbReference>
<protein>
    <submittedName>
        <fullName evidence="1">Uncharacterized protein</fullName>
    </submittedName>
</protein>
<dbReference type="AlphaFoldDB" id="A0A316F040"/>
<evidence type="ECO:0000313" key="1">
    <source>
        <dbReference type="EMBL" id="PWK28926.1"/>
    </source>
</evidence>
<comment type="caution">
    <text evidence="1">The sequence shown here is derived from an EMBL/GenBank/DDBJ whole genome shotgun (WGS) entry which is preliminary data.</text>
</comment>
<reference evidence="1 2" key="1">
    <citation type="submission" date="2018-05" db="EMBL/GenBank/DDBJ databases">
        <title>Genomic Encyclopedia of Archaeal and Bacterial Type Strains, Phase II (KMG-II): from individual species to whole genera.</title>
        <authorList>
            <person name="Goeker M."/>
        </authorList>
    </citation>
    <scope>NUCLEOTIDE SEQUENCE [LARGE SCALE GENOMIC DNA]</scope>
    <source>
        <strain evidence="1 2">DSM 22214</strain>
    </source>
</reference>
<evidence type="ECO:0000313" key="2">
    <source>
        <dbReference type="Proteomes" id="UP000245489"/>
    </source>
</evidence>
<dbReference type="RefSeq" id="WP_109741261.1">
    <property type="nucleotide sequence ID" value="NZ_QGGO01000002.1"/>
</dbReference>